<accession>A0A151WL61</accession>
<protein>
    <submittedName>
        <fullName evidence="2">Uncharacterized protein</fullName>
    </submittedName>
</protein>
<evidence type="ECO:0000313" key="2">
    <source>
        <dbReference type="EMBL" id="KYQ48622.1"/>
    </source>
</evidence>
<sequence length="92" mass="9991">MHFSVRSNSSIIGSDGECNVDAMPRPRPGSQDGTYAGQGTQKEEASRGSIILRASRRLSAEQLRSRMFAIAISPVLCEMRSSSTLTLEGTMR</sequence>
<feature type="compositionally biased region" description="Polar residues" evidence="1">
    <location>
        <begin position="1"/>
        <end position="12"/>
    </location>
</feature>
<proteinExistence type="predicted"/>
<dbReference type="AlphaFoldDB" id="A0A151WL61"/>
<reference evidence="2 3" key="1">
    <citation type="submission" date="2015-09" db="EMBL/GenBank/DDBJ databases">
        <title>Trachymyrmex zeteki WGS genome.</title>
        <authorList>
            <person name="Nygaard S."/>
            <person name="Hu H."/>
            <person name="Boomsma J."/>
            <person name="Zhang G."/>
        </authorList>
    </citation>
    <scope>NUCLEOTIDE SEQUENCE [LARGE SCALE GENOMIC DNA]</scope>
    <source>
        <strain evidence="2">Tzet28-1</strain>
        <tissue evidence="2">Whole body</tissue>
    </source>
</reference>
<evidence type="ECO:0000313" key="3">
    <source>
        <dbReference type="Proteomes" id="UP000075809"/>
    </source>
</evidence>
<feature type="region of interest" description="Disordered" evidence="1">
    <location>
        <begin position="1"/>
        <end position="48"/>
    </location>
</feature>
<dbReference type="Proteomes" id="UP000075809">
    <property type="component" value="Unassembled WGS sequence"/>
</dbReference>
<evidence type="ECO:0000256" key="1">
    <source>
        <dbReference type="SAM" id="MobiDB-lite"/>
    </source>
</evidence>
<feature type="compositionally biased region" description="Polar residues" evidence="1">
    <location>
        <begin position="31"/>
        <end position="40"/>
    </location>
</feature>
<name>A0A151WL61_9HYME</name>
<organism evidence="2 3">
    <name type="scientific">Mycetomoellerius zeteki</name>
    <dbReference type="NCBI Taxonomy" id="64791"/>
    <lineage>
        <taxon>Eukaryota</taxon>
        <taxon>Metazoa</taxon>
        <taxon>Ecdysozoa</taxon>
        <taxon>Arthropoda</taxon>
        <taxon>Hexapoda</taxon>
        <taxon>Insecta</taxon>
        <taxon>Pterygota</taxon>
        <taxon>Neoptera</taxon>
        <taxon>Endopterygota</taxon>
        <taxon>Hymenoptera</taxon>
        <taxon>Apocrita</taxon>
        <taxon>Aculeata</taxon>
        <taxon>Formicoidea</taxon>
        <taxon>Formicidae</taxon>
        <taxon>Myrmicinae</taxon>
        <taxon>Mycetomoellerius</taxon>
    </lineage>
</organism>
<dbReference type="EMBL" id="KQ982971">
    <property type="protein sequence ID" value="KYQ48622.1"/>
    <property type="molecule type" value="Genomic_DNA"/>
</dbReference>
<keyword evidence="3" id="KW-1185">Reference proteome</keyword>
<gene>
    <name evidence="2" type="ORF">ALC60_12337</name>
</gene>